<keyword evidence="3" id="KW-1185">Reference proteome</keyword>
<dbReference type="Pfam" id="PF08241">
    <property type="entry name" value="Methyltransf_11"/>
    <property type="match status" value="1"/>
</dbReference>
<dbReference type="Gene3D" id="3.40.50.150">
    <property type="entry name" value="Vaccinia Virus protein VP39"/>
    <property type="match status" value="1"/>
</dbReference>
<keyword evidence="2" id="KW-0489">Methyltransferase</keyword>
<evidence type="ECO:0000313" key="3">
    <source>
        <dbReference type="Proteomes" id="UP000288058"/>
    </source>
</evidence>
<dbReference type="AlphaFoldDB" id="A0A432Z693"/>
<reference evidence="3" key="1">
    <citation type="journal article" date="2018" name="Front. Microbiol.">
        <title>Genome-Based Analysis Reveals the Taxonomy and Diversity of the Family Idiomarinaceae.</title>
        <authorList>
            <person name="Liu Y."/>
            <person name="Lai Q."/>
            <person name="Shao Z."/>
        </authorList>
    </citation>
    <scope>NUCLEOTIDE SEQUENCE [LARGE SCALE GENOMIC DNA]</scope>
    <source>
        <strain evidence="3">R22</strain>
    </source>
</reference>
<organism evidence="2 3">
    <name type="scientific">Idiomarina ramblicola</name>
    <dbReference type="NCBI Taxonomy" id="263724"/>
    <lineage>
        <taxon>Bacteria</taxon>
        <taxon>Pseudomonadati</taxon>
        <taxon>Pseudomonadota</taxon>
        <taxon>Gammaproteobacteria</taxon>
        <taxon>Alteromonadales</taxon>
        <taxon>Idiomarinaceae</taxon>
        <taxon>Idiomarina</taxon>
    </lineage>
</organism>
<comment type="caution">
    <text evidence="2">The sequence shown here is derived from an EMBL/GenBank/DDBJ whole genome shotgun (WGS) entry which is preliminary data.</text>
</comment>
<dbReference type="GO" id="GO:0008757">
    <property type="term" value="F:S-adenosylmethionine-dependent methyltransferase activity"/>
    <property type="evidence" value="ECO:0007669"/>
    <property type="project" value="InterPro"/>
</dbReference>
<accession>A0A432Z693</accession>
<protein>
    <submittedName>
        <fullName evidence="2">SAM-dependent methyltransferase</fullName>
    </submittedName>
</protein>
<dbReference type="GO" id="GO:0032259">
    <property type="term" value="P:methylation"/>
    <property type="evidence" value="ECO:0007669"/>
    <property type="project" value="UniProtKB-KW"/>
</dbReference>
<dbReference type="EMBL" id="PIQC01000001">
    <property type="protein sequence ID" value="RUO73339.1"/>
    <property type="molecule type" value="Genomic_DNA"/>
</dbReference>
<feature type="domain" description="Methyltransferase type 11" evidence="1">
    <location>
        <begin position="76"/>
        <end position="126"/>
    </location>
</feature>
<name>A0A432Z693_9GAMM</name>
<keyword evidence="2" id="KW-0808">Transferase</keyword>
<dbReference type="SUPFAM" id="SSF53335">
    <property type="entry name" value="S-adenosyl-L-methionine-dependent methyltransferases"/>
    <property type="match status" value="1"/>
</dbReference>
<dbReference type="InterPro" id="IPR029063">
    <property type="entry name" value="SAM-dependent_MTases_sf"/>
</dbReference>
<sequence>MLIKPAYSKIDLAAPQNWQHMACGQYIMEQTAELTRLHQRRLKPGKTVVVGSLGPGLNDCFRSNADWLTVGAGQQVAVRSKLTELALKENSIDNLIAPFVLEFCQNPHQLLREATRVLDEDGVLILTGFNPYSPAVASGFFIRHKKSFPWCGRYFTLIRVKDWLEVLGFEILESEFYVSHFLHHSEHRGSDWSTKLSETIPGLRAAYFIVARKQTLVNRLKPSVQRKQFAVNGRQTATAMSTKPFSKSKSNLRGKL</sequence>
<dbReference type="InterPro" id="IPR013216">
    <property type="entry name" value="Methyltransf_11"/>
</dbReference>
<proteinExistence type="predicted"/>
<dbReference type="OrthoDB" id="6191410at2"/>
<gene>
    <name evidence="2" type="ORF">CWI78_02540</name>
</gene>
<dbReference type="Proteomes" id="UP000288058">
    <property type="component" value="Unassembled WGS sequence"/>
</dbReference>
<evidence type="ECO:0000313" key="2">
    <source>
        <dbReference type="EMBL" id="RUO73339.1"/>
    </source>
</evidence>
<evidence type="ECO:0000259" key="1">
    <source>
        <dbReference type="Pfam" id="PF08241"/>
    </source>
</evidence>
<dbReference type="RefSeq" id="WP_126779957.1">
    <property type="nucleotide sequence ID" value="NZ_PIQC01000001.1"/>
</dbReference>